<reference evidence="2" key="1">
    <citation type="journal article" date="2019" name="Sci. Rep.">
        <title>Draft genome of Tanacetum cinerariifolium, the natural source of mosquito coil.</title>
        <authorList>
            <person name="Yamashiro T."/>
            <person name="Shiraishi A."/>
            <person name="Satake H."/>
            <person name="Nakayama K."/>
        </authorList>
    </citation>
    <scope>NUCLEOTIDE SEQUENCE</scope>
</reference>
<comment type="caution">
    <text evidence="2">The sequence shown here is derived from an EMBL/GenBank/DDBJ whole genome shotgun (WGS) entry which is preliminary data.</text>
</comment>
<dbReference type="EMBL" id="BKCJ011284603">
    <property type="protein sequence ID" value="GFD15181.1"/>
    <property type="molecule type" value="Genomic_DNA"/>
</dbReference>
<organism evidence="2">
    <name type="scientific">Tanacetum cinerariifolium</name>
    <name type="common">Dalmatian daisy</name>
    <name type="synonym">Chrysanthemum cinerariifolium</name>
    <dbReference type="NCBI Taxonomy" id="118510"/>
    <lineage>
        <taxon>Eukaryota</taxon>
        <taxon>Viridiplantae</taxon>
        <taxon>Streptophyta</taxon>
        <taxon>Embryophyta</taxon>
        <taxon>Tracheophyta</taxon>
        <taxon>Spermatophyta</taxon>
        <taxon>Magnoliopsida</taxon>
        <taxon>eudicotyledons</taxon>
        <taxon>Gunneridae</taxon>
        <taxon>Pentapetalae</taxon>
        <taxon>asterids</taxon>
        <taxon>campanulids</taxon>
        <taxon>Asterales</taxon>
        <taxon>Asteraceae</taxon>
        <taxon>Asteroideae</taxon>
        <taxon>Anthemideae</taxon>
        <taxon>Anthemidinae</taxon>
        <taxon>Tanacetum</taxon>
    </lineage>
</organism>
<dbReference type="AlphaFoldDB" id="A0A699TZC8"/>
<feature type="region of interest" description="Disordered" evidence="1">
    <location>
        <begin position="36"/>
        <end position="78"/>
    </location>
</feature>
<sequence>MPQPVSGYAFTCLIDMVESPIKYTLIGLGAAGRKASSATRLSPKKAGSRRESIGSGRERERRLTDSPSGRAPAHQPQTYSAQRLPATFFCAIVADNVAGTRQALANTKKPASPEGKTDFDACEEKRSLCSYFFYDVATTLFDTSSFAREATQVEQTSTTHFTATNQLDFVDVRRQQRENPLSANLVRNLTNGESFSVGAWV</sequence>
<evidence type="ECO:0000313" key="2">
    <source>
        <dbReference type="EMBL" id="GFD15181.1"/>
    </source>
</evidence>
<accession>A0A699TZC8</accession>
<feature type="non-terminal residue" evidence="2">
    <location>
        <position position="201"/>
    </location>
</feature>
<feature type="compositionally biased region" description="Basic and acidic residues" evidence="1">
    <location>
        <begin position="48"/>
        <end position="64"/>
    </location>
</feature>
<evidence type="ECO:0000256" key="1">
    <source>
        <dbReference type="SAM" id="MobiDB-lite"/>
    </source>
</evidence>
<proteinExistence type="predicted"/>
<gene>
    <name evidence="2" type="ORF">Tci_887150</name>
</gene>
<name>A0A699TZC8_TANCI</name>
<protein>
    <submittedName>
        <fullName evidence="2">Uncharacterized protein</fullName>
    </submittedName>
</protein>